<name>A0ABC8SVA3_9AQUA</name>
<dbReference type="PANTHER" id="PTHR35472:SF4">
    <property type="entry name" value="DUF19 DOMAIN-CONTAINING PROTEIN"/>
    <property type="match status" value="1"/>
</dbReference>
<dbReference type="InterPro" id="IPR055317">
    <property type="entry name" value="CLE14-like"/>
</dbReference>
<organism evidence="1 2">
    <name type="scientific">Ilex paraguariensis</name>
    <name type="common">yerba mate</name>
    <dbReference type="NCBI Taxonomy" id="185542"/>
    <lineage>
        <taxon>Eukaryota</taxon>
        <taxon>Viridiplantae</taxon>
        <taxon>Streptophyta</taxon>
        <taxon>Embryophyta</taxon>
        <taxon>Tracheophyta</taxon>
        <taxon>Spermatophyta</taxon>
        <taxon>Magnoliopsida</taxon>
        <taxon>eudicotyledons</taxon>
        <taxon>Gunneridae</taxon>
        <taxon>Pentapetalae</taxon>
        <taxon>asterids</taxon>
        <taxon>campanulids</taxon>
        <taxon>Aquifoliales</taxon>
        <taxon>Aquifoliaceae</taxon>
        <taxon>Ilex</taxon>
    </lineage>
</organism>
<dbReference type="Proteomes" id="UP001642360">
    <property type="component" value="Unassembled WGS sequence"/>
</dbReference>
<accession>A0ABC8SVA3</accession>
<proteinExistence type="predicted"/>
<dbReference type="AlphaFoldDB" id="A0ABC8SVA3"/>
<sequence>MATFHLANCRHIKLATTEETTTKFSFLFSRHLSSVSHFEDFSSSKVGPMHGVSHQLVPAGPNPLHN</sequence>
<protein>
    <submittedName>
        <fullName evidence="1">Uncharacterized protein</fullName>
    </submittedName>
</protein>
<gene>
    <name evidence="1" type="ORF">ILEXP_LOCUS29755</name>
</gene>
<evidence type="ECO:0000313" key="2">
    <source>
        <dbReference type="Proteomes" id="UP001642360"/>
    </source>
</evidence>
<keyword evidence="2" id="KW-1185">Reference proteome</keyword>
<dbReference type="PANTHER" id="PTHR35472">
    <property type="match status" value="1"/>
</dbReference>
<dbReference type="EMBL" id="CAUOFW020003613">
    <property type="protein sequence ID" value="CAK9160967.1"/>
    <property type="molecule type" value="Genomic_DNA"/>
</dbReference>
<comment type="caution">
    <text evidence="1">The sequence shown here is derived from an EMBL/GenBank/DDBJ whole genome shotgun (WGS) entry which is preliminary data.</text>
</comment>
<evidence type="ECO:0000313" key="1">
    <source>
        <dbReference type="EMBL" id="CAK9160967.1"/>
    </source>
</evidence>
<reference evidence="1 2" key="1">
    <citation type="submission" date="2024-02" db="EMBL/GenBank/DDBJ databases">
        <authorList>
            <person name="Vignale AGUSTIN F."/>
            <person name="Sosa J E."/>
            <person name="Modenutti C."/>
        </authorList>
    </citation>
    <scope>NUCLEOTIDE SEQUENCE [LARGE SCALE GENOMIC DNA]</scope>
</reference>